<dbReference type="HAMAP" id="MF_00823">
    <property type="entry name" value="AcetylCoA_CT_alpha"/>
    <property type="match status" value="1"/>
</dbReference>
<dbReference type="Gene3D" id="3.90.226.10">
    <property type="entry name" value="2-enoyl-CoA Hydratase, Chain A, domain 1"/>
    <property type="match status" value="1"/>
</dbReference>
<name>A0ABU0DYP8_9FIRM</name>
<dbReference type="PANTHER" id="PTHR42853:SF3">
    <property type="entry name" value="ACETYL-COENZYME A CARBOXYLASE CARBOXYL TRANSFERASE SUBUNIT ALPHA, CHLOROPLASTIC"/>
    <property type="match status" value="1"/>
</dbReference>
<comment type="catalytic activity">
    <reaction evidence="9 10">
        <text>N(6)-carboxybiotinyl-L-lysyl-[protein] + acetyl-CoA = N(6)-biotinyl-L-lysyl-[protein] + malonyl-CoA</text>
        <dbReference type="Rhea" id="RHEA:54728"/>
        <dbReference type="Rhea" id="RHEA-COMP:10505"/>
        <dbReference type="Rhea" id="RHEA-COMP:10506"/>
        <dbReference type="ChEBI" id="CHEBI:57288"/>
        <dbReference type="ChEBI" id="CHEBI:57384"/>
        <dbReference type="ChEBI" id="CHEBI:83144"/>
        <dbReference type="ChEBI" id="CHEBI:83145"/>
        <dbReference type="EC" id="2.1.3.15"/>
    </reaction>
</comment>
<evidence type="ECO:0000313" key="13">
    <source>
        <dbReference type="EMBL" id="MDQ0359759.1"/>
    </source>
</evidence>
<comment type="subcellular location">
    <subcellularLocation>
        <location evidence="10">Cytoplasm</location>
    </subcellularLocation>
</comment>
<dbReference type="NCBIfam" id="NF004344">
    <property type="entry name" value="PRK05724.1"/>
    <property type="match status" value="1"/>
</dbReference>
<dbReference type="NCBIfam" id="TIGR00513">
    <property type="entry name" value="accA"/>
    <property type="match status" value="1"/>
</dbReference>
<dbReference type="Proteomes" id="UP001230220">
    <property type="component" value="Unassembled WGS sequence"/>
</dbReference>
<sequence length="307" mass="34576">MNLRECEILIKSLEAEKAKIEDVNTTYYDELDAQIKRIQRETYNNLSAWDRVYLARHADRPKAQDYIELLFDNFYELHGDRGVRDDKALIGGIAYFDGIPVTVLAQAKGKTTQDNIERNFGMMNPEGYRKALRLAKQAEKFNRPIINIVDTSGAFPGKEAEERGQAQAIADCLYTFSNLEVPIISIVIGEGGSGGALALSVADRLAMLENAIYSILSPEGFASILWKDEGRAQEAAEVMKLTSYDLLSKKVIDAIIKEPLGGAQECIEYVVENMKTYIAQELKDLRKMKTKDLVDKRYTKFRKIGTL</sequence>
<dbReference type="EC" id="2.1.3.15" evidence="10"/>
<keyword evidence="5 10" id="KW-0276">Fatty acid metabolism</keyword>
<accession>A0ABU0DYP8</accession>
<dbReference type="GO" id="GO:0016740">
    <property type="term" value="F:transferase activity"/>
    <property type="evidence" value="ECO:0007669"/>
    <property type="project" value="UniProtKB-KW"/>
</dbReference>
<comment type="subunit">
    <text evidence="10">Acetyl-CoA carboxylase is a heterohexamer composed of biotin carboxyl carrier protein (AccB), biotin carboxylase (AccC) and two subunits each of ACCase subunit alpha (AccA) and ACCase subunit beta (AccD).</text>
</comment>
<dbReference type="InterPro" id="IPR011763">
    <property type="entry name" value="COA_CT_C"/>
</dbReference>
<evidence type="ECO:0000313" key="14">
    <source>
        <dbReference type="Proteomes" id="UP001230220"/>
    </source>
</evidence>
<comment type="pathway">
    <text evidence="1 10">Lipid metabolism; malonyl-CoA biosynthesis; malonyl-CoA from acetyl-CoA: step 1/1.</text>
</comment>
<dbReference type="InterPro" id="IPR001095">
    <property type="entry name" value="Acetyl_CoA_COase_a_su"/>
</dbReference>
<evidence type="ECO:0000256" key="4">
    <source>
        <dbReference type="ARBA" id="ARBA00022741"/>
    </source>
</evidence>
<comment type="similarity">
    <text evidence="10">Belongs to the AccA family.</text>
</comment>
<dbReference type="EMBL" id="JAUSUR010000001">
    <property type="protein sequence ID" value="MDQ0359759.1"/>
    <property type="molecule type" value="Genomic_DNA"/>
</dbReference>
<feature type="coiled-coil region" evidence="11">
    <location>
        <begin position="3"/>
        <end position="30"/>
    </location>
</feature>
<keyword evidence="4 10" id="KW-0547">Nucleotide-binding</keyword>
<feature type="domain" description="CoA carboxyltransferase C-terminal" evidence="12">
    <location>
        <begin position="30"/>
        <end position="284"/>
    </location>
</feature>
<evidence type="ECO:0000256" key="7">
    <source>
        <dbReference type="ARBA" id="ARBA00023098"/>
    </source>
</evidence>
<evidence type="ECO:0000256" key="5">
    <source>
        <dbReference type="ARBA" id="ARBA00022832"/>
    </source>
</evidence>
<dbReference type="Pfam" id="PF03255">
    <property type="entry name" value="ACCA"/>
    <property type="match status" value="1"/>
</dbReference>
<evidence type="ECO:0000256" key="8">
    <source>
        <dbReference type="ARBA" id="ARBA00023160"/>
    </source>
</evidence>
<dbReference type="NCBIfam" id="NF041504">
    <property type="entry name" value="AccA_sub"/>
    <property type="match status" value="1"/>
</dbReference>
<evidence type="ECO:0000256" key="1">
    <source>
        <dbReference type="ARBA" id="ARBA00004956"/>
    </source>
</evidence>
<dbReference type="RefSeq" id="WP_307405147.1">
    <property type="nucleotide sequence ID" value="NZ_JAUSUR010000001.1"/>
</dbReference>
<gene>
    <name evidence="10" type="primary">accA</name>
    <name evidence="13" type="ORF">J2S15_000490</name>
</gene>
<keyword evidence="14" id="KW-1185">Reference proteome</keyword>
<evidence type="ECO:0000256" key="10">
    <source>
        <dbReference type="HAMAP-Rule" id="MF_00823"/>
    </source>
</evidence>
<reference evidence="13 14" key="1">
    <citation type="submission" date="2023-07" db="EMBL/GenBank/DDBJ databases">
        <title>Genomic Encyclopedia of Type Strains, Phase IV (KMG-IV): sequencing the most valuable type-strain genomes for metagenomic binning, comparative biology and taxonomic classification.</title>
        <authorList>
            <person name="Goeker M."/>
        </authorList>
    </citation>
    <scope>NUCLEOTIDE SEQUENCE [LARGE SCALE GENOMIC DNA]</scope>
    <source>
        <strain evidence="13 14">DSM 16784</strain>
    </source>
</reference>
<organism evidence="13 14">
    <name type="scientific">Breznakia pachnodae</name>
    <dbReference type="NCBI Taxonomy" id="265178"/>
    <lineage>
        <taxon>Bacteria</taxon>
        <taxon>Bacillati</taxon>
        <taxon>Bacillota</taxon>
        <taxon>Erysipelotrichia</taxon>
        <taxon>Erysipelotrichales</taxon>
        <taxon>Erysipelotrichaceae</taxon>
        <taxon>Breznakia</taxon>
    </lineage>
</organism>
<proteinExistence type="inferred from homology"/>
<keyword evidence="10" id="KW-0963">Cytoplasm</keyword>
<evidence type="ECO:0000256" key="6">
    <source>
        <dbReference type="ARBA" id="ARBA00022840"/>
    </source>
</evidence>
<dbReference type="GO" id="GO:0003989">
    <property type="term" value="F:acetyl-CoA carboxylase activity"/>
    <property type="evidence" value="ECO:0007669"/>
    <property type="project" value="UniProtKB-EC"/>
</dbReference>
<dbReference type="PRINTS" id="PR01069">
    <property type="entry name" value="ACCCTRFRASEA"/>
</dbReference>
<evidence type="ECO:0000256" key="2">
    <source>
        <dbReference type="ARBA" id="ARBA00022516"/>
    </source>
</evidence>
<comment type="function">
    <text evidence="10">Component of the acetyl coenzyme A carboxylase (ACC) complex. First, biotin carboxylase catalyzes the carboxylation of biotin on its carrier protein (BCCP) and then the CO(2) group is transferred by the carboxyltransferase to acetyl-CoA to form malonyl-CoA.</text>
</comment>
<keyword evidence="2 10" id="KW-0444">Lipid biosynthesis</keyword>
<evidence type="ECO:0000256" key="9">
    <source>
        <dbReference type="ARBA" id="ARBA00049152"/>
    </source>
</evidence>
<dbReference type="PROSITE" id="PS50989">
    <property type="entry name" value="COA_CT_CTER"/>
    <property type="match status" value="1"/>
</dbReference>
<evidence type="ECO:0000256" key="3">
    <source>
        <dbReference type="ARBA" id="ARBA00022679"/>
    </source>
</evidence>
<keyword evidence="8 10" id="KW-0275">Fatty acid biosynthesis</keyword>
<comment type="caution">
    <text evidence="13">The sequence shown here is derived from an EMBL/GenBank/DDBJ whole genome shotgun (WGS) entry which is preliminary data.</text>
</comment>
<evidence type="ECO:0000259" key="12">
    <source>
        <dbReference type="PROSITE" id="PS50989"/>
    </source>
</evidence>
<keyword evidence="3 10" id="KW-0808">Transferase</keyword>
<keyword evidence="11" id="KW-0175">Coiled coil</keyword>
<evidence type="ECO:0000256" key="11">
    <source>
        <dbReference type="SAM" id="Coils"/>
    </source>
</evidence>
<dbReference type="SUPFAM" id="SSF52096">
    <property type="entry name" value="ClpP/crotonase"/>
    <property type="match status" value="1"/>
</dbReference>
<keyword evidence="13" id="KW-0436">Ligase</keyword>
<keyword evidence="6 10" id="KW-0067">ATP-binding</keyword>
<protein>
    <recommendedName>
        <fullName evidence="10">Acetyl-coenzyme A carboxylase carboxyl transferase subunit alpha</fullName>
        <shortName evidence="10">ACCase subunit alpha</shortName>
        <shortName evidence="10">Acetyl-CoA carboxylase carboxyltransferase subunit alpha</shortName>
        <ecNumber evidence="10">2.1.3.15</ecNumber>
    </recommendedName>
</protein>
<dbReference type="InterPro" id="IPR029045">
    <property type="entry name" value="ClpP/crotonase-like_dom_sf"/>
</dbReference>
<dbReference type="PANTHER" id="PTHR42853">
    <property type="entry name" value="ACETYL-COENZYME A CARBOXYLASE CARBOXYL TRANSFERASE SUBUNIT ALPHA"/>
    <property type="match status" value="1"/>
</dbReference>
<keyword evidence="7 10" id="KW-0443">Lipid metabolism</keyword>